<reference evidence="2" key="1">
    <citation type="submission" date="2021-07" db="EMBL/GenBank/DDBJ databases">
        <title>Genome Resource of American Ginseng Black Spot Pathogen Alternaria panax.</title>
        <authorList>
            <person name="Qiu C."/>
            <person name="Wang W."/>
            <person name="Liu Z."/>
        </authorList>
    </citation>
    <scope>NUCLEOTIDE SEQUENCE</scope>
    <source>
        <strain evidence="2">BNCC115425</strain>
    </source>
</reference>
<comment type="caution">
    <text evidence="2">The sequence shown here is derived from an EMBL/GenBank/DDBJ whole genome shotgun (WGS) entry which is preliminary data.</text>
</comment>
<feature type="compositionally biased region" description="Acidic residues" evidence="1">
    <location>
        <begin position="161"/>
        <end position="172"/>
    </location>
</feature>
<feature type="region of interest" description="Disordered" evidence="1">
    <location>
        <begin position="16"/>
        <end position="73"/>
    </location>
</feature>
<keyword evidence="3" id="KW-1185">Reference proteome</keyword>
<dbReference type="EMBL" id="JAANER010000003">
    <property type="protein sequence ID" value="KAG9192930.1"/>
    <property type="molecule type" value="Genomic_DNA"/>
</dbReference>
<sequence>MDRTNIIDADEVARAMAAASQGKGKGKGRKKTTEAPASSPSKPKKTAAAPATRVRSKTPASPTSPTAATSSAPRFYEANGLKIPLYNQNGQGNKKRPTARLSKTLLKYNTDDLLDIVGQYASADKRQELKTKGLSKIRLANWIEEKETLALGRNPRSDLSFPEDSEDAEPSDDITSFLAPTMATPSGPKTKKHTATAPASNNQEDYMPTAAKGKGPSHYIGGRKRSAPDVSSKLQPPAKLRKRDDPANSAAIPAEHSAKEPSTDNSVDDVIPTPSQTDAQTAVYNDTDCNEHGQNAFFRRTGMDPNDPDRSSMIVKGDGEDRVLTATSHETFRGPVTWLYETTVPHNTTKSPPQRPPPIPYLKPGVHGRNGDFQSDDDRRTGVGHQIEPSDQLKWDEYSNFHAMLYQQFPHYPTPTNGLAADKETKGAWDQWQRWYGDFTEKYPGYAVFHLWPCGCEVISEGDDSEESEEE</sequence>
<evidence type="ECO:0000313" key="3">
    <source>
        <dbReference type="Proteomes" id="UP001199106"/>
    </source>
</evidence>
<feature type="compositionally biased region" description="Polar residues" evidence="1">
    <location>
        <begin position="273"/>
        <end position="284"/>
    </location>
</feature>
<evidence type="ECO:0000313" key="2">
    <source>
        <dbReference type="EMBL" id="KAG9192930.1"/>
    </source>
</evidence>
<accession>A0AAD4IE73</accession>
<protein>
    <submittedName>
        <fullName evidence="2">Uncharacterized protein</fullName>
    </submittedName>
</protein>
<feature type="region of interest" description="Disordered" evidence="1">
    <location>
        <begin position="154"/>
        <end position="314"/>
    </location>
</feature>
<dbReference type="AlphaFoldDB" id="A0AAD4IE73"/>
<dbReference type="Proteomes" id="UP001199106">
    <property type="component" value="Unassembled WGS sequence"/>
</dbReference>
<gene>
    <name evidence="2" type="ORF">G6011_11664</name>
</gene>
<name>A0AAD4IE73_9PLEO</name>
<evidence type="ECO:0000256" key="1">
    <source>
        <dbReference type="SAM" id="MobiDB-lite"/>
    </source>
</evidence>
<feature type="compositionally biased region" description="Low complexity" evidence="1">
    <location>
        <begin position="34"/>
        <end position="73"/>
    </location>
</feature>
<proteinExistence type="predicted"/>
<organism evidence="2 3">
    <name type="scientific">Alternaria panax</name>
    <dbReference type="NCBI Taxonomy" id="48097"/>
    <lineage>
        <taxon>Eukaryota</taxon>
        <taxon>Fungi</taxon>
        <taxon>Dikarya</taxon>
        <taxon>Ascomycota</taxon>
        <taxon>Pezizomycotina</taxon>
        <taxon>Dothideomycetes</taxon>
        <taxon>Pleosporomycetidae</taxon>
        <taxon>Pleosporales</taxon>
        <taxon>Pleosporineae</taxon>
        <taxon>Pleosporaceae</taxon>
        <taxon>Alternaria</taxon>
        <taxon>Alternaria sect. Panax</taxon>
    </lineage>
</organism>